<proteinExistence type="predicted"/>
<sequence length="313" mass="35250">MNMIMESMQEISDKLQTRPQPERLKKEVPAADPNMAALIAKIGKLEESVQETKRLGKWEIDMSKLCLFPNAKLPEKFKGVDFVKFDGTGDPRAISKDMLDPSPCVASKRKAVEEALRDGTLEKKELGSGSKSKRAYSGNSNILFENTNQAGTSSTKPVEVNQISEKSKSQSRTFTQFITPKSTILKKLTEIGVLKPLRPPQTIPPNLNQNVYCNFHQMPDHTTDNCIRLRHEIQNLIDSKVFNAPPPDKPNTVSNPLPQHNAPFHINQITLTKNQNLSEFDPTLFIVPDTESKPIVEIPKETALCFLWEWEDT</sequence>
<dbReference type="EMBL" id="CM046388">
    <property type="protein sequence ID" value="KAI8571042.1"/>
    <property type="molecule type" value="Genomic_DNA"/>
</dbReference>
<organism evidence="1 2">
    <name type="scientific">Rhododendron molle</name>
    <name type="common">Chinese azalea</name>
    <name type="synonym">Azalea mollis</name>
    <dbReference type="NCBI Taxonomy" id="49168"/>
    <lineage>
        <taxon>Eukaryota</taxon>
        <taxon>Viridiplantae</taxon>
        <taxon>Streptophyta</taxon>
        <taxon>Embryophyta</taxon>
        <taxon>Tracheophyta</taxon>
        <taxon>Spermatophyta</taxon>
        <taxon>Magnoliopsida</taxon>
        <taxon>eudicotyledons</taxon>
        <taxon>Gunneridae</taxon>
        <taxon>Pentapetalae</taxon>
        <taxon>asterids</taxon>
        <taxon>Ericales</taxon>
        <taxon>Ericaceae</taxon>
        <taxon>Ericoideae</taxon>
        <taxon>Rhodoreae</taxon>
        <taxon>Rhododendron</taxon>
    </lineage>
</organism>
<evidence type="ECO:0000313" key="1">
    <source>
        <dbReference type="EMBL" id="KAI8571042.1"/>
    </source>
</evidence>
<dbReference type="Proteomes" id="UP001062846">
    <property type="component" value="Chromosome 1"/>
</dbReference>
<reference evidence="1" key="1">
    <citation type="submission" date="2022-02" db="EMBL/GenBank/DDBJ databases">
        <title>Plant Genome Project.</title>
        <authorList>
            <person name="Zhang R.-G."/>
        </authorList>
    </citation>
    <scope>NUCLEOTIDE SEQUENCE</scope>
    <source>
        <strain evidence="1">AT1</strain>
    </source>
</reference>
<gene>
    <name evidence="1" type="ORF">RHMOL_Rhmol01G0086300</name>
</gene>
<comment type="caution">
    <text evidence="1">The sequence shown here is derived from an EMBL/GenBank/DDBJ whole genome shotgun (WGS) entry which is preliminary data.</text>
</comment>
<evidence type="ECO:0000313" key="2">
    <source>
        <dbReference type="Proteomes" id="UP001062846"/>
    </source>
</evidence>
<accession>A0ACC0PZ48</accession>
<keyword evidence="2" id="KW-1185">Reference proteome</keyword>
<name>A0ACC0PZ48_RHOML</name>
<protein>
    <submittedName>
        <fullName evidence="1">Uncharacterized protein</fullName>
    </submittedName>
</protein>